<evidence type="ECO:0000313" key="1">
    <source>
        <dbReference type="EMBL" id="KAH7659951.1"/>
    </source>
</evidence>
<reference evidence="2" key="1">
    <citation type="journal article" date="2022" name="Nat. Commun.">
        <title>Chromosome evolution and the genetic basis of agronomically important traits in greater yam.</title>
        <authorList>
            <person name="Bredeson J.V."/>
            <person name="Lyons J.B."/>
            <person name="Oniyinde I.O."/>
            <person name="Okereke N.R."/>
            <person name="Kolade O."/>
            <person name="Nnabue I."/>
            <person name="Nwadili C.O."/>
            <person name="Hribova E."/>
            <person name="Parker M."/>
            <person name="Nwogha J."/>
            <person name="Shu S."/>
            <person name="Carlson J."/>
            <person name="Kariba R."/>
            <person name="Muthemba S."/>
            <person name="Knop K."/>
            <person name="Barton G.J."/>
            <person name="Sherwood A.V."/>
            <person name="Lopez-Montes A."/>
            <person name="Asiedu R."/>
            <person name="Jamnadass R."/>
            <person name="Muchugi A."/>
            <person name="Goodstein D."/>
            <person name="Egesi C.N."/>
            <person name="Featherston J."/>
            <person name="Asfaw A."/>
            <person name="Simpson G.G."/>
            <person name="Dolezel J."/>
            <person name="Hendre P.S."/>
            <person name="Van Deynze A."/>
            <person name="Kumar P.L."/>
            <person name="Obidiegwu J.E."/>
            <person name="Bhattacharjee R."/>
            <person name="Rokhsar D.S."/>
        </authorList>
    </citation>
    <scope>NUCLEOTIDE SEQUENCE [LARGE SCALE GENOMIC DNA]</scope>
    <source>
        <strain evidence="2">cv. TDa95/00328</strain>
    </source>
</reference>
<organism evidence="1 2">
    <name type="scientific">Dioscorea alata</name>
    <name type="common">Purple yam</name>
    <dbReference type="NCBI Taxonomy" id="55571"/>
    <lineage>
        <taxon>Eukaryota</taxon>
        <taxon>Viridiplantae</taxon>
        <taxon>Streptophyta</taxon>
        <taxon>Embryophyta</taxon>
        <taxon>Tracheophyta</taxon>
        <taxon>Spermatophyta</taxon>
        <taxon>Magnoliopsida</taxon>
        <taxon>Liliopsida</taxon>
        <taxon>Dioscoreales</taxon>
        <taxon>Dioscoreaceae</taxon>
        <taxon>Dioscorea</taxon>
    </lineage>
</organism>
<accession>A0ACB7UI34</accession>
<dbReference type="Proteomes" id="UP000827976">
    <property type="component" value="Chromosome 16"/>
</dbReference>
<sequence length="741" mass="83344">MPRRSPPKHRHDGTSPLPMGMDWSPAPKKWEGRNTVWPHDPRSGWSYCVMIPSWVVQPESGASGDGLLNPIIFYRVQVGIQSPEGVSTSYGILKRFSDFLKFSSALTKALPRKNIPAAPPKHALLRINSSRLLLEERRRALEEWMGKLLSDIDVSRSAPVATFLELEAAVRSSFQDVNSQTLSPSPSRVAVVMPSSVPFRTSSGVSVPDSLTIASKSQSVASDLGSDSTNEMSDLGTPRQGRIQISETGIGDLESVHDFTDTAGQLANGVLVRDSFVDHPEESAGSKLRDSKETLVLGKDHMHGTSSKEVLSRDRFEFITEQAHYKLSGHARKFSDESIGSDISSIRGSELSNPGMLNSIGDESVDLHGGQEAQSTREALNIMEVQFLNDTQIIVPLDQQHKLNRLFTTMQRRLVTAKTDMEDLIARLNQEMAVKEYLTTKVKDLEGELEVTKQKSKENLQQAIVIERERVTRIQWDMDELRRKYLEMESRLKSEQGEKTRAELERTTALEDKEMLMQELDGKRVQIENLQKRLEVMEVKSKSDIEILVKEVKVLRSSQADLKEALNRSLKEKTELERIIQKGNQQLANAKTSRRKLLHECKILRNRLQECSIDFLADEENNLLVNPSSVSDALDLLTTSDNRIGLLLAEAQLLAQDDDNDVNKSHGKDSSENRFSNGEDIARADIEIRKMLTDLLVDNARLRKQIISVMQCTLETVSKPQKEETSDFPARKTILNLFLER</sequence>
<keyword evidence="2" id="KW-1185">Reference proteome</keyword>
<dbReference type="EMBL" id="CM037026">
    <property type="protein sequence ID" value="KAH7659951.1"/>
    <property type="molecule type" value="Genomic_DNA"/>
</dbReference>
<evidence type="ECO:0000313" key="2">
    <source>
        <dbReference type="Proteomes" id="UP000827976"/>
    </source>
</evidence>
<comment type="caution">
    <text evidence="1">The sequence shown here is derived from an EMBL/GenBank/DDBJ whole genome shotgun (WGS) entry which is preliminary data.</text>
</comment>
<protein>
    <submittedName>
        <fullName evidence="1">Phox homology domain-containing protein</fullName>
    </submittedName>
</protein>
<name>A0ACB7UI34_DIOAL</name>
<gene>
    <name evidence="1" type="ORF">IHE45_16G065200</name>
</gene>
<proteinExistence type="predicted"/>